<evidence type="ECO:0000313" key="3">
    <source>
        <dbReference type="EnsemblMetazoa" id="XP_030831391"/>
    </source>
</evidence>
<dbReference type="OrthoDB" id="6510177at2759"/>
<dbReference type="Pfam" id="PF16414">
    <property type="entry name" value="NPC1_N"/>
    <property type="match status" value="5"/>
</dbReference>
<dbReference type="KEGG" id="spu:115920225"/>
<dbReference type="GO" id="GO:0015485">
    <property type="term" value="F:cholesterol binding"/>
    <property type="evidence" value="ECO:0000318"/>
    <property type="project" value="GO_Central"/>
</dbReference>
<evidence type="ECO:0000259" key="2">
    <source>
        <dbReference type="Pfam" id="PF16414"/>
    </source>
</evidence>
<dbReference type="RefSeq" id="XP_030831391.1">
    <property type="nucleotide sequence ID" value="XM_030975531.1"/>
</dbReference>
<organism evidence="3 4">
    <name type="scientific">Strongylocentrotus purpuratus</name>
    <name type="common">Purple sea urchin</name>
    <dbReference type="NCBI Taxonomy" id="7668"/>
    <lineage>
        <taxon>Eukaryota</taxon>
        <taxon>Metazoa</taxon>
        <taxon>Echinodermata</taxon>
        <taxon>Eleutherozoa</taxon>
        <taxon>Echinozoa</taxon>
        <taxon>Echinoidea</taxon>
        <taxon>Euechinoidea</taxon>
        <taxon>Echinacea</taxon>
        <taxon>Camarodonta</taxon>
        <taxon>Echinidea</taxon>
        <taxon>Strongylocentrotidae</taxon>
        <taxon>Strongylocentrotus</taxon>
    </lineage>
</organism>
<dbReference type="EnsemblMetazoa" id="XM_030975531">
    <property type="protein sequence ID" value="XP_030831391"/>
    <property type="gene ID" value="LOC115920225"/>
</dbReference>
<dbReference type="PANTHER" id="PTHR45727">
    <property type="entry name" value="NPC INTRACELLULAR CHOLESTEROL TRANSPORTER 1"/>
    <property type="match status" value="1"/>
</dbReference>
<dbReference type="GeneID" id="115920225"/>
<dbReference type="GO" id="GO:0005886">
    <property type="term" value="C:plasma membrane"/>
    <property type="evidence" value="ECO:0000318"/>
    <property type="project" value="GO_Central"/>
</dbReference>
<evidence type="ECO:0000256" key="1">
    <source>
        <dbReference type="SAM" id="SignalP"/>
    </source>
</evidence>
<dbReference type="GO" id="GO:0015918">
    <property type="term" value="P:sterol transport"/>
    <property type="evidence" value="ECO:0000318"/>
    <property type="project" value="GO_Central"/>
</dbReference>
<proteinExistence type="predicted"/>
<dbReference type="AlphaFoldDB" id="A0A7M7N730"/>
<keyword evidence="1" id="KW-0732">Signal</keyword>
<reference evidence="3" key="2">
    <citation type="submission" date="2021-01" db="UniProtKB">
        <authorList>
            <consortium name="EnsemblMetazoa"/>
        </authorList>
    </citation>
    <scope>IDENTIFICATION</scope>
</reference>
<feature type="domain" description="Niemann-Pick C1 N-terminal" evidence="2">
    <location>
        <begin position="28"/>
        <end position="259"/>
    </location>
</feature>
<sequence length="1220" mass="132935">MSGKMWTFLAAILFLTASGSHAFLHEGGRCMMYSECGGNPDTDLRSDLNCLDNEGARSTGSAAANGLLRDMCPDYNPDEVCCDLNQLRTMQPLLTALRPAFGRCPACLENIETMMCQLVCSPQQSLYTNATVLLVSDDGVGVRRFDAFVAQEFADIAYDSCKDVKFPRSNTPVMDVICGGYLGDDCSPQRWFDFLGDTANGFIPWNIDFKLVPTGETVEGMDKSMEPMNPTSFYCNAPVGNQGSCSCQDCELSCSALPTIGPAYLHEEGRCMMFSECGGNPDTNFRTDLNCLDNEVARPTGSAAANRLLSDMCPDYNPDEVCCDLQQLRTMQPLLTALRPAFGRCPACLENVLTMMCQMVCSPQQSLYSNATVLLVSDDGVGVRRFDAFVAQEFADVAYDSCKDVQFPAANTTLMDVMCGGYLGDDCSPQRWLDFFGDIANGFIPWNIDFTVVPTGETVEGMNESMEPINPTSFYCNAPVGNQGSCSCQDCELSCSALPTIGPAYLHEEGRCMMFSECGENPDTTNRTDLNCLDNGGARPTGSAAAIGLLSDMCPDYNPDEVCCDLNQLRTMRPLLIAIRPAFGRCPACLENIETLMCQLVCSPQQSLYTNATVLLVSDDGVGVRRFDAFVAQEFADIAYDSCKDVKFPHCNTPVMDVMCGGYLGDDCSPQRWFDFLGDTANGFIPWNIDFKVVPTGETIEGMDKSMEPMNPTSFYCNAPVGNQGSCSCQDCELSCSALPTIGPAYLHEEGRCMMFSECGENPDTTNRTDLNCLDNGGARPTGSAAAIGLLSDMCPDYNPDEVCCDLNQLRTMRPLLIAIRPAFGRCPACLENIETLMCQLVCSPQQSLYTNATVLLVSDDGVGVRRFDAFVAQEFADIAYDSCKDVKFPHCNTPVMDVMCGGYLGDDCSPQRWFDFLGDTANGFIPWNIDFKVVPTGETIEGMDKSMEPMNPTSFYCNAPVGNQGSCSCQDCELSCSALPTIGPAFLHEEGRCMMYSECGGNPDTNLRSDLNCLDNEGARSTGSAAANRLLSDMCPDYNPDEVCCDLNQLRTMQPLLTALRPAFGRCPACLENIETMMCQLVCSPQQSLYTNATVLLVSDDGVGVRRFDAFVAQEFADIAYDSCKDVKFPHCNTPVMDVICGGYLGDDCSPQRWLDFFGDTANGFIPWNIDFKVVPTGETIEGMDKSMEPMNPTSFYCNAPVGNQSSCSCQDCELSCSA</sequence>
<dbReference type="GO" id="GO:0042632">
    <property type="term" value="P:cholesterol homeostasis"/>
    <property type="evidence" value="ECO:0000318"/>
    <property type="project" value="GO_Central"/>
</dbReference>
<evidence type="ECO:0000313" key="4">
    <source>
        <dbReference type="Proteomes" id="UP000007110"/>
    </source>
</evidence>
<dbReference type="InParanoid" id="A0A7M7N730"/>
<feature type="domain" description="Niemann-Pick C1 N-terminal" evidence="2">
    <location>
        <begin position="269"/>
        <end position="500"/>
    </location>
</feature>
<name>A0A7M7N730_STRPU</name>
<feature type="chain" id="PRO_5029609228" description="Niemann-Pick C1 N-terminal domain-containing protein" evidence="1">
    <location>
        <begin position="23"/>
        <end position="1220"/>
    </location>
</feature>
<accession>A0A7M7N730</accession>
<feature type="domain" description="Niemann-Pick C1 N-terminal" evidence="2">
    <location>
        <begin position="510"/>
        <end position="741"/>
    </location>
</feature>
<dbReference type="Proteomes" id="UP000007110">
    <property type="component" value="Unassembled WGS sequence"/>
</dbReference>
<feature type="signal peptide" evidence="1">
    <location>
        <begin position="1"/>
        <end position="22"/>
    </location>
</feature>
<protein>
    <recommendedName>
        <fullName evidence="2">Niemann-Pick C1 N-terminal domain-containing protein</fullName>
    </recommendedName>
</protein>
<reference evidence="4" key="1">
    <citation type="submission" date="2015-02" db="EMBL/GenBank/DDBJ databases">
        <title>Genome sequencing for Strongylocentrotus purpuratus.</title>
        <authorList>
            <person name="Murali S."/>
            <person name="Liu Y."/>
            <person name="Vee V."/>
            <person name="English A."/>
            <person name="Wang M."/>
            <person name="Skinner E."/>
            <person name="Han Y."/>
            <person name="Muzny D.M."/>
            <person name="Worley K.C."/>
            <person name="Gibbs R.A."/>
        </authorList>
    </citation>
    <scope>NUCLEOTIDE SEQUENCE</scope>
</reference>
<dbReference type="PANTHER" id="PTHR45727:SF2">
    <property type="entry name" value="NPC INTRACELLULAR CHOLESTEROL TRANSPORTER 1"/>
    <property type="match status" value="1"/>
</dbReference>
<keyword evidence="4" id="KW-1185">Reference proteome</keyword>
<dbReference type="GO" id="GO:0030299">
    <property type="term" value="P:intestinal cholesterol absorption"/>
    <property type="evidence" value="ECO:0000318"/>
    <property type="project" value="GO_Central"/>
</dbReference>
<dbReference type="InterPro" id="IPR032190">
    <property type="entry name" value="NPC1_N"/>
</dbReference>
<feature type="domain" description="Niemann-Pick C1 N-terminal" evidence="2">
    <location>
        <begin position="992"/>
        <end position="1218"/>
    </location>
</feature>
<feature type="domain" description="Niemann-Pick C1 N-terminal" evidence="2">
    <location>
        <begin position="751"/>
        <end position="982"/>
    </location>
</feature>